<name>A0A1J0KVZ5_9GAMM</name>
<dbReference type="CDD" id="cd06661">
    <property type="entry name" value="GGCT_like"/>
    <property type="match status" value="1"/>
</dbReference>
<gene>
    <name evidence="1" type="ORF">KX01_1285</name>
</gene>
<protein>
    <recommendedName>
        <fullName evidence="3">Gamma-glutamylcyclotransferase</fullName>
    </recommendedName>
</protein>
<proteinExistence type="predicted"/>
<dbReference type="EMBL" id="CP009654">
    <property type="protein sequence ID" value="APC97774.1"/>
    <property type="molecule type" value="Genomic_DNA"/>
</dbReference>
<dbReference type="AlphaFoldDB" id="A0A1J0KVZ5"/>
<dbReference type="Proteomes" id="UP000182521">
    <property type="component" value="Chromosome"/>
</dbReference>
<dbReference type="KEGG" id="frc:KX01_1285"/>
<evidence type="ECO:0000313" key="1">
    <source>
        <dbReference type="EMBL" id="APC97774.1"/>
    </source>
</evidence>
<dbReference type="STRING" id="1542390.KX01_1285"/>
<dbReference type="InterPro" id="IPR013024">
    <property type="entry name" value="GGCT-like"/>
</dbReference>
<sequence>MKLSHKLLFIILFISLIAGAFFAGKESEKNEMKIAIENDVAFNETTKTPETTQNCRPAVKNSRDNYVIGYGSLMNKDSRMITVPDAKFAAPILVSNFERIWASRGTKSNATYLLAIPNDGYLMNAIYYPSSAEDIQATDLREASYCRVKVLRKDILPLGIKSLPKGDYWMYVKSFSDAEFPTKDFPILQSYADVFLTGCLQTQGEFNLTEFGKLCFTTTYNWDLANWMNDRSNPKYERYSDTTRKYTNQIDSIISRMGINDDQL</sequence>
<keyword evidence="2" id="KW-1185">Reference proteome</keyword>
<accession>A0A1J0KVZ5</accession>
<evidence type="ECO:0008006" key="3">
    <source>
        <dbReference type="Google" id="ProtNLM"/>
    </source>
</evidence>
<evidence type="ECO:0000313" key="2">
    <source>
        <dbReference type="Proteomes" id="UP000182521"/>
    </source>
</evidence>
<reference evidence="2" key="1">
    <citation type="submission" date="2014-10" db="EMBL/GenBank/DDBJ databases">
        <authorList>
            <person name="Kuske C.R."/>
            <person name="Challacombe J.F."/>
            <person name="Daligault H.E."/>
            <person name="Davenport K.W."/>
            <person name="Johnson S.L."/>
            <person name="Siddaramappa S."/>
            <person name="Petersen J.M."/>
        </authorList>
    </citation>
    <scope>NUCLEOTIDE SEQUENCE [LARGE SCALE GENOMIC DNA]</scope>
    <source>
        <strain evidence="2">CA97-1460</strain>
    </source>
</reference>
<organism evidence="1 2">
    <name type="scientific">Francisella frigiditurris</name>
    <dbReference type="NCBI Taxonomy" id="1542390"/>
    <lineage>
        <taxon>Bacteria</taxon>
        <taxon>Pseudomonadati</taxon>
        <taxon>Pseudomonadota</taxon>
        <taxon>Gammaproteobacteria</taxon>
        <taxon>Thiotrichales</taxon>
        <taxon>Francisellaceae</taxon>
        <taxon>Francisella</taxon>
    </lineage>
</organism>